<gene>
    <name evidence="1" type="ORF">RhiirC2_764045</name>
</gene>
<evidence type="ECO:0000313" key="2">
    <source>
        <dbReference type="Proteomes" id="UP000233469"/>
    </source>
</evidence>
<dbReference type="EMBL" id="LLXL01004672">
    <property type="protein sequence ID" value="PKK57178.1"/>
    <property type="molecule type" value="Genomic_DNA"/>
</dbReference>
<dbReference type="AlphaFoldDB" id="A0A2N1M6E9"/>
<reference evidence="1 2" key="1">
    <citation type="submission" date="2016-04" db="EMBL/GenBank/DDBJ databases">
        <title>Genome analyses suggest a sexual origin of heterokaryosis in a supposedly ancient asexual fungus.</title>
        <authorList>
            <person name="Ropars J."/>
            <person name="Sedzielewska K."/>
            <person name="Noel J."/>
            <person name="Charron P."/>
            <person name="Farinelli L."/>
            <person name="Marton T."/>
            <person name="Kruger M."/>
            <person name="Pelin A."/>
            <person name="Brachmann A."/>
            <person name="Corradi N."/>
        </authorList>
    </citation>
    <scope>NUCLEOTIDE SEQUENCE [LARGE SCALE GENOMIC DNA]</scope>
    <source>
        <strain evidence="1 2">C2</strain>
    </source>
</reference>
<accession>A0A2N1M6E9</accession>
<protein>
    <submittedName>
        <fullName evidence="1">Uncharacterized protein</fullName>
    </submittedName>
</protein>
<reference evidence="1 2" key="2">
    <citation type="submission" date="2017-10" db="EMBL/GenBank/DDBJ databases">
        <title>Extensive intraspecific genome diversity in a model arbuscular mycorrhizal fungus.</title>
        <authorList>
            <person name="Chen E.C.H."/>
            <person name="Morin E."/>
            <person name="Baudet D."/>
            <person name="Noel J."/>
            <person name="Ndikumana S."/>
            <person name="Charron P."/>
            <person name="St-Onge C."/>
            <person name="Giorgi J."/>
            <person name="Grigoriev I.V."/>
            <person name="Roux C."/>
            <person name="Martin F.M."/>
            <person name="Corradi N."/>
        </authorList>
    </citation>
    <scope>NUCLEOTIDE SEQUENCE [LARGE SCALE GENOMIC DNA]</scope>
    <source>
        <strain evidence="1 2">C2</strain>
    </source>
</reference>
<name>A0A2N1M6E9_9GLOM</name>
<evidence type="ECO:0000313" key="1">
    <source>
        <dbReference type="EMBL" id="PKK57178.1"/>
    </source>
</evidence>
<feature type="non-terminal residue" evidence="1">
    <location>
        <position position="68"/>
    </location>
</feature>
<sequence length="68" mass="7777">MGAKKQAKIWQEREWKASIAATMLESLKKKVEGGELGNDEIPKLQTVQSWISRYSAQHHQKMAEIPLN</sequence>
<proteinExistence type="predicted"/>
<comment type="caution">
    <text evidence="1">The sequence shown here is derived from an EMBL/GenBank/DDBJ whole genome shotgun (WGS) entry which is preliminary data.</text>
</comment>
<dbReference type="Proteomes" id="UP000233469">
    <property type="component" value="Unassembled WGS sequence"/>
</dbReference>
<organism evidence="1 2">
    <name type="scientific">Rhizophagus irregularis</name>
    <dbReference type="NCBI Taxonomy" id="588596"/>
    <lineage>
        <taxon>Eukaryota</taxon>
        <taxon>Fungi</taxon>
        <taxon>Fungi incertae sedis</taxon>
        <taxon>Mucoromycota</taxon>
        <taxon>Glomeromycotina</taxon>
        <taxon>Glomeromycetes</taxon>
        <taxon>Glomerales</taxon>
        <taxon>Glomeraceae</taxon>
        <taxon>Rhizophagus</taxon>
    </lineage>
</organism>